<dbReference type="Gene3D" id="3.30.559.30">
    <property type="entry name" value="Nonribosomal peptide synthetase, condensation domain"/>
    <property type="match status" value="1"/>
</dbReference>
<reference evidence="2" key="1">
    <citation type="submission" date="2020-05" db="EMBL/GenBank/DDBJ databases">
        <title>Mycena genomes resolve the evolution of fungal bioluminescence.</title>
        <authorList>
            <person name="Tsai I.J."/>
        </authorList>
    </citation>
    <scope>NUCLEOTIDE SEQUENCE</scope>
    <source>
        <strain evidence="2">171206Taipei</strain>
    </source>
</reference>
<dbReference type="GeneID" id="59349353"/>
<dbReference type="InterPro" id="IPR052058">
    <property type="entry name" value="Alcohol_O-acetyltransferase"/>
</dbReference>
<feature type="compositionally biased region" description="Polar residues" evidence="1">
    <location>
        <begin position="1"/>
        <end position="10"/>
    </location>
</feature>
<evidence type="ECO:0000313" key="2">
    <source>
        <dbReference type="EMBL" id="KAF7294868.1"/>
    </source>
</evidence>
<dbReference type="InterPro" id="IPR023213">
    <property type="entry name" value="CAT-like_dom_sf"/>
</dbReference>
<protein>
    <submittedName>
        <fullName evidence="2">Uncharacterized protein</fullName>
    </submittedName>
</protein>
<evidence type="ECO:0000313" key="3">
    <source>
        <dbReference type="Proteomes" id="UP000636479"/>
    </source>
</evidence>
<dbReference type="SUPFAM" id="SSF52777">
    <property type="entry name" value="CoA-dependent acyltransferases"/>
    <property type="match status" value="1"/>
</dbReference>
<comment type="caution">
    <text evidence="2">The sequence shown here is derived from an EMBL/GenBank/DDBJ whole genome shotgun (WGS) entry which is preliminary data.</text>
</comment>
<dbReference type="AlphaFoldDB" id="A0A8H6S8N0"/>
<dbReference type="EMBL" id="JACAZF010000009">
    <property type="protein sequence ID" value="KAF7294868.1"/>
    <property type="molecule type" value="Genomic_DNA"/>
</dbReference>
<dbReference type="RefSeq" id="XP_037216231.1">
    <property type="nucleotide sequence ID" value="XM_037366837.1"/>
</dbReference>
<dbReference type="OrthoDB" id="3264185at2759"/>
<name>A0A8H6S8N0_9AGAR</name>
<feature type="region of interest" description="Disordered" evidence="1">
    <location>
        <begin position="1"/>
        <end position="23"/>
    </location>
</feature>
<dbReference type="PANTHER" id="PTHR28037">
    <property type="entry name" value="ALCOHOL O-ACETYLTRANSFERASE 1-RELATED"/>
    <property type="match status" value="1"/>
</dbReference>
<proteinExistence type="predicted"/>
<dbReference type="Proteomes" id="UP000636479">
    <property type="component" value="Unassembled WGS sequence"/>
</dbReference>
<dbReference type="Gene3D" id="3.30.559.10">
    <property type="entry name" value="Chloramphenicol acetyltransferase-like domain"/>
    <property type="match status" value="1"/>
</dbReference>
<organism evidence="2 3">
    <name type="scientific">Mycena indigotica</name>
    <dbReference type="NCBI Taxonomy" id="2126181"/>
    <lineage>
        <taxon>Eukaryota</taxon>
        <taxon>Fungi</taxon>
        <taxon>Dikarya</taxon>
        <taxon>Basidiomycota</taxon>
        <taxon>Agaricomycotina</taxon>
        <taxon>Agaricomycetes</taxon>
        <taxon>Agaricomycetidae</taxon>
        <taxon>Agaricales</taxon>
        <taxon>Marasmiineae</taxon>
        <taxon>Mycenaceae</taxon>
        <taxon>Mycena</taxon>
    </lineage>
</organism>
<sequence>MASWTQTRPSSEAYGSPVHSKHSPTRVFTRKLGLNELGFYYDGKINGTADSVSHSTLRAAPGIVTLTNVTRVWTMLKHRYPLLGASVYHVDSEPQLRVDEDRLASLSVGELTWATVPTKETANALAASIVHEERKLSDALLARVEVWTQNDEPSISHLMIHLAHLITDGVSGTNLLRTFLTFLSSPEDNLNGPIPAIETRLALAVSAESLTPPARSFSLARQRWRKAAGKIISKMQDSKRQGGHTLPRAFGPIAARIPARSAMRRVQLSPAETSRLLQNCRHCRITVGNALPVLAQVALARVLCRKFLRGEIEAAEWEFRRQQPSHTAGPVNIRPYLDSNWYQAGGKENVSVYVGYFYLTASFTPLPRLSLGDRLPEMTELMSHGRFLLRCNRMKQLATKYLQHPLFFEIGAARLENKIPIQKEVAQKIISGQKFADPNTLNASPMEQVRHTGSVFSHAWSTFGNVLSFPSAQNSSPDYSIT</sequence>
<evidence type="ECO:0000256" key="1">
    <source>
        <dbReference type="SAM" id="MobiDB-lite"/>
    </source>
</evidence>
<gene>
    <name evidence="2" type="ORF">MIND_01024700</name>
</gene>
<keyword evidence="3" id="KW-1185">Reference proteome</keyword>
<dbReference type="PANTHER" id="PTHR28037:SF1">
    <property type="entry name" value="ALCOHOL O-ACETYLTRANSFERASE 1-RELATED"/>
    <property type="match status" value="1"/>
</dbReference>
<accession>A0A8H6S8N0</accession>